<evidence type="ECO:0000256" key="5">
    <source>
        <dbReference type="ARBA" id="ARBA00022989"/>
    </source>
</evidence>
<proteinExistence type="inferred from homology"/>
<dbReference type="SUPFAM" id="SSF46785">
    <property type="entry name" value="Winged helix' DNA-binding domain"/>
    <property type="match status" value="1"/>
</dbReference>
<dbReference type="PANTHER" id="PTHR48176">
    <property type="entry name" value="DDRGK DOMAIN-CONTAINING PROTEIN 1"/>
    <property type="match status" value="1"/>
</dbReference>
<sequence length="288" mass="33769">MDGLIIILISAISLIAVLLIATTFLRGRPSKTVLPGSRAVPINREDAQGPRRAVRNVRHRMRAAAAREQEGEEDEEDTLFDEIAMPEGKVGAKKRKKLEMKAEKRAQREREEEEREERRQRNAMLEEERKKEEEKQKEEEQKREEEEKRVREEKEKQEYEEYLKMKEAFSVEEEGYDEAADEQESHNKLQEFVDYIKTQKVVLLEDLAAKFKLKTQEAVDRVQELLSQERLVGVIDDRGKFIHITREELESVAQFIHLRGRVSITELMESSNNLINLQPDHTEAIFVQ</sequence>
<feature type="compositionally biased region" description="Acidic residues" evidence="9">
    <location>
        <begin position="70"/>
        <end position="80"/>
    </location>
</feature>
<evidence type="ECO:0000313" key="12">
    <source>
        <dbReference type="RefSeq" id="XP_013790792.1"/>
    </source>
</evidence>
<dbReference type="GeneID" id="106474647"/>
<comment type="function">
    <text evidence="7">Substrate adapter for ufmylation, the covalent attachment of the ubiquitin-like modifier UFM1 to substrate proteins. Required for ufmylation of Atg9; protects the nervous system during aging, possibly by stabilizing Atg9 and supporting its function.</text>
</comment>
<accession>A0ABM1BXX9</accession>
<feature type="region of interest" description="Disordered" evidence="9">
    <location>
        <begin position="44"/>
        <end position="157"/>
    </location>
</feature>
<dbReference type="Pfam" id="PF09756">
    <property type="entry name" value="DDRGK"/>
    <property type="match status" value="1"/>
</dbReference>
<keyword evidence="6 10" id="KW-0472">Membrane</keyword>
<evidence type="ECO:0000256" key="10">
    <source>
        <dbReference type="SAM" id="Phobius"/>
    </source>
</evidence>
<dbReference type="InterPro" id="IPR036390">
    <property type="entry name" value="WH_DNA-bd_sf"/>
</dbReference>
<feature type="transmembrane region" description="Helical" evidence="10">
    <location>
        <begin position="6"/>
        <end position="25"/>
    </location>
</feature>
<dbReference type="RefSeq" id="XP_013790792.1">
    <property type="nucleotide sequence ID" value="XM_013935338.2"/>
</dbReference>
<keyword evidence="11" id="KW-1185">Reference proteome</keyword>
<organism evidence="11 12">
    <name type="scientific">Limulus polyphemus</name>
    <name type="common">Atlantic horseshoe crab</name>
    <dbReference type="NCBI Taxonomy" id="6850"/>
    <lineage>
        <taxon>Eukaryota</taxon>
        <taxon>Metazoa</taxon>
        <taxon>Ecdysozoa</taxon>
        <taxon>Arthropoda</taxon>
        <taxon>Chelicerata</taxon>
        <taxon>Merostomata</taxon>
        <taxon>Xiphosura</taxon>
        <taxon>Limulidae</taxon>
        <taxon>Limulus</taxon>
    </lineage>
</organism>
<feature type="compositionally biased region" description="Basic and acidic residues" evidence="9">
    <location>
        <begin position="99"/>
        <end position="157"/>
    </location>
</feature>
<comment type="subunit">
    <text evidence="8">Interacts with Atg9; the interaction is transient.</text>
</comment>
<reference evidence="12" key="1">
    <citation type="submission" date="2025-08" db="UniProtKB">
        <authorList>
            <consortium name="RefSeq"/>
        </authorList>
    </citation>
    <scope>IDENTIFICATION</scope>
    <source>
        <tissue evidence="12">Muscle</tissue>
    </source>
</reference>
<dbReference type="Gene3D" id="1.10.10.10">
    <property type="entry name" value="Winged helix-like DNA-binding domain superfamily/Winged helix DNA-binding domain"/>
    <property type="match status" value="1"/>
</dbReference>
<feature type="compositionally biased region" description="Basic residues" evidence="9">
    <location>
        <begin position="52"/>
        <end position="62"/>
    </location>
</feature>
<dbReference type="InterPro" id="IPR036388">
    <property type="entry name" value="WH-like_DNA-bd_sf"/>
</dbReference>
<dbReference type="Proteomes" id="UP000694941">
    <property type="component" value="Unplaced"/>
</dbReference>
<protein>
    <recommendedName>
        <fullName evidence="3">DDRGK domain-containing protein 1</fullName>
    </recommendedName>
</protein>
<dbReference type="InterPro" id="IPR050899">
    <property type="entry name" value="DDRGK_domain-containing"/>
</dbReference>
<evidence type="ECO:0000256" key="6">
    <source>
        <dbReference type="ARBA" id="ARBA00023136"/>
    </source>
</evidence>
<comment type="similarity">
    <text evidence="2">Belongs to the DDRGK1 family.</text>
</comment>
<dbReference type="PANTHER" id="PTHR48176:SF1">
    <property type="entry name" value="DDRGK DOMAIN-CONTAINING PROTEIN 1"/>
    <property type="match status" value="1"/>
</dbReference>
<evidence type="ECO:0000256" key="8">
    <source>
        <dbReference type="ARBA" id="ARBA00049687"/>
    </source>
</evidence>
<dbReference type="InterPro" id="IPR019153">
    <property type="entry name" value="DDRGK_dom-contain"/>
</dbReference>
<evidence type="ECO:0000256" key="7">
    <source>
        <dbReference type="ARBA" id="ARBA00049608"/>
    </source>
</evidence>
<evidence type="ECO:0000256" key="4">
    <source>
        <dbReference type="ARBA" id="ARBA00022692"/>
    </source>
</evidence>
<evidence type="ECO:0000256" key="3">
    <source>
        <dbReference type="ARBA" id="ARBA00018218"/>
    </source>
</evidence>
<evidence type="ECO:0000256" key="2">
    <source>
        <dbReference type="ARBA" id="ARBA00009829"/>
    </source>
</evidence>
<evidence type="ECO:0000313" key="11">
    <source>
        <dbReference type="Proteomes" id="UP000694941"/>
    </source>
</evidence>
<evidence type="ECO:0000256" key="1">
    <source>
        <dbReference type="ARBA" id="ARBA00004389"/>
    </source>
</evidence>
<comment type="subcellular location">
    <subcellularLocation>
        <location evidence="1">Endoplasmic reticulum membrane</location>
        <topology evidence="1">Single-pass membrane protein</topology>
    </subcellularLocation>
</comment>
<keyword evidence="5 10" id="KW-1133">Transmembrane helix</keyword>
<gene>
    <name evidence="12" type="primary">LOC106474647</name>
</gene>
<dbReference type="SMART" id="SM01128">
    <property type="entry name" value="DDRGK"/>
    <property type="match status" value="1"/>
</dbReference>
<keyword evidence="4 10" id="KW-0812">Transmembrane</keyword>
<name>A0ABM1BXX9_LIMPO</name>
<evidence type="ECO:0000256" key="9">
    <source>
        <dbReference type="SAM" id="MobiDB-lite"/>
    </source>
</evidence>